<name>A0ABW9B5B2_9BURK</name>
<keyword evidence="1" id="KW-0812">Transmembrane</keyword>
<organism evidence="3 4">
    <name type="scientific">Paraburkholderia dipogonis</name>
    <dbReference type="NCBI Taxonomy" id="1211383"/>
    <lineage>
        <taxon>Bacteria</taxon>
        <taxon>Pseudomonadati</taxon>
        <taxon>Pseudomonadota</taxon>
        <taxon>Betaproteobacteria</taxon>
        <taxon>Burkholderiales</taxon>
        <taxon>Burkholderiaceae</taxon>
        <taxon>Paraburkholderia</taxon>
    </lineage>
</organism>
<keyword evidence="1" id="KW-1133">Transmembrane helix</keyword>
<dbReference type="EMBL" id="JAQQEZ010000061">
    <property type="protein sequence ID" value="MFM0007478.1"/>
    <property type="molecule type" value="Genomic_DNA"/>
</dbReference>
<accession>A0ABW9B5B2</accession>
<feature type="transmembrane region" description="Helical" evidence="1">
    <location>
        <begin position="30"/>
        <end position="53"/>
    </location>
</feature>
<dbReference type="InterPro" id="IPR006512">
    <property type="entry name" value="YidE_YbjL"/>
</dbReference>
<evidence type="ECO:0000313" key="3">
    <source>
        <dbReference type="EMBL" id="MFM0007478.1"/>
    </source>
</evidence>
<evidence type="ECO:0000313" key="4">
    <source>
        <dbReference type="Proteomes" id="UP001629230"/>
    </source>
</evidence>
<keyword evidence="4" id="KW-1185">Reference proteome</keyword>
<reference evidence="3 4" key="1">
    <citation type="journal article" date="2024" name="Chem. Sci.">
        <title>Discovery of megapolipeptins by genome mining of a Burkholderiales bacteria collection.</title>
        <authorList>
            <person name="Paulo B.S."/>
            <person name="Recchia M.J.J."/>
            <person name="Lee S."/>
            <person name="Fergusson C.H."/>
            <person name="Romanowski S.B."/>
            <person name="Hernandez A."/>
            <person name="Krull N."/>
            <person name="Liu D.Y."/>
            <person name="Cavanagh H."/>
            <person name="Bos A."/>
            <person name="Gray C.A."/>
            <person name="Murphy B.T."/>
            <person name="Linington R.G."/>
            <person name="Eustaquio A.S."/>
        </authorList>
    </citation>
    <scope>NUCLEOTIDE SEQUENCE [LARGE SCALE GENOMIC DNA]</scope>
    <source>
        <strain evidence="3 4">RL17-350-BIC-A</strain>
    </source>
</reference>
<dbReference type="Pfam" id="PF06826">
    <property type="entry name" value="Asp-Al_Ex"/>
    <property type="match status" value="1"/>
</dbReference>
<evidence type="ECO:0000256" key="1">
    <source>
        <dbReference type="SAM" id="Phobius"/>
    </source>
</evidence>
<feature type="domain" description="YidE/YbjL duplication" evidence="2">
    <location>
        <begin position="2"/>
        <end position="47"/>
    </location>
</feature>
<proteinExistence type="predicted"/>
<evidence type="ECO:0000259" key="2">
    <source>
        <dbReference type="Pfam" id="PF06826"/>
    </source>
</evidence>
<comment type="caution">
    <text evidence="3">The sequence shown here is derived from an EMBL/GenBank/DDBJ whole genome shotgun (WGS) entry which is preliminary data.</text>
</comment>
<gene>
    <name evidence="3" type="ORF">PQR57_41845</name>
</gene>
<dbReference type="Proteomes" id="UP001629230">
    <property type="component" value="Unassembled WGS sequence"/>
</dbReference>
<keyword evidence="1" id="KW-0472">Membrane</keyword>
<sequence>MLFGASSGARSATASIGAVQEAAQSTVPVIGYTVPYAVSRIVMAIAGLGMLLVMK</sequence>
<protein>
    <recommendedName>
        <fullName evidence="2">YidE/YbjL duplication domain-containing protein</fullName>
    </recommendedName>
</protein>